<dbReference type="Proteomes" id="UP000295163">
    <property type="component" value="Unassembled WGS sequence"/>
</dbReference>
<dbReference type="EMBL" id="SMZT01000005">
    <property type="protein sequence ID" value="TDL41884.1"/>
    <property type="molecule type" value="Genomic_DNA"/>
</dbReference>
<comment type="caution">
    <text evidence="2">The sequence shown here is derived from an EMBL/GenBank/DDBJ whole genome shotgun (WGS) entry which is preliminary data.</text>
</comment>
<reference evidence="2 3" key="1">
    <citation type="submission" date="2019-03" db="EMBL/GenBank/DDBJ databases">
        <title>Genome Sequencing and Assembly of Various Microbes Isolated from Partially Reclaimed Soil and Acid Mine Drainage (AMD) Site.</title>
        <authorList>
            <person name="Steinbock B."/>
            <person name="Bechtold R."/>
            <person name="Sevigny J.L."/>
            <person name="Thomas D."/>
            <person name="Cuthill L.R."/>
            <person name="Aveiro Johannsen E.J."/>
            <person name="Thomas K."/>
            <person name="Ghosh A."/>
        </authorList>
    </citation>
    <scope>NUCLEOTIDE SEQUENCE [LARGE SCALE GENOMIC DNA]</scope>
    <source>
        <strain evidence="2 3">S-A3</strain>
    </source>
</reference>
<sequence>MTTSSKPRPLLASKGLLVPLAVIVLLTLLYVAGVPWVVVALDSIWEGVDRLAEHPRLMSSLTALSWAVAAFFVYRFYRLYLWNKRVSSALEAVVAPSSSGQQWAWRSLRHLATAGGLPKNEQAWLSAVLDDLHALGAHHPSTSPVCERCGKG</sequence>
<dbReference type="RefSeq" id="WP_133410774.1">
    <property type="nucleotide sequence ID" value="NZ_SMZT01000005.1"/>
</dbReference>
<protein>
    <submittedName>
        <fullName evidence="2">Uncharacterized protein</fullName>
    </submittedName>
</protein>
<evidence type="ECO:0000313" key="2">
    <source>
        <dbReference type="EMBL" id="TDL41884.1"/>
    </source>
</evidence>
<keyword evidence="1" id="KW-0812">Transmembrane</keyword>
<keyword evidence="1" id="KW-0472">Membrane</keyword>
<accession>A0A4R5YAW5</accession>
<dbReference type="GeneID" id="64348148"/>
<evidence type="ECO:0000256" key="1">
    <source>
        <dbReference type="SAM" id="Phobius"/>
    </source>
</evidence>
<feature type="transmembrane region" description="Helical" evidence="1">
    <location>
        <begin position="57"/>
        <end position="77"/>
    </location>
</feature>
<dbReference type="AlphaFoldDB" id="A0A4R5YAW5"/>
<proteinExistence type="predicted"/>
<organism evidence="2 3">
    <name type="scientific">Kocuria rosea</name>
    <name type="common">Deinococcus erythromyxa</name>
    <name type="synonym">Micrococcus rubens</name>
    <dbReference type="NCBI Taxonomy" id="1275"/>
    <lineage>
        <taxon>Bacteria</taxon>
        <taxon>Bacillati</taxon>
        <taxon>Actinomycetota</taxon>
        <taxon>Actinomycetes</taxon>
        <taxon>Micrococcales</taxon>
        <taxon>Micrococcaceae</taxon>
        <taxon>Kocuria</taxon>
    </lineage>
</organism>
<feature type="transmembrane region" description="Helical" evidence="1">
    <location>
        <begin position="16"/>
        <end position="37"/>
    </location>
</feature>
<evidence type="ECO:0000313" key="3">
    <source>
        <dbReference type="Proteomes" id="UP000295163"/>
    </source>
</evidence>
<name>A0A4R5YAW5_KOCRO</name>
<keyword evidence="1" id="KW-1133">Transmembrane helix</keyword>
<gene>
    <name evidence="2" type="ORF">E2R59_12035</name>
</gene>